<dbReference type="EMBL" id="ACFC01000015">
    <property type="protein sequence ID" value="EEE04397.1"/>
    <property type="molecule type" value="Genomic_DNA"/>
</dbReference>
<evidence type="ECO:0000313" key="2">
    <source>
        <dbReference type="Proteomes" id="UP000004535"/>
    </source>
</evidence>
<dbReference type="AlphaFoldDB" id="B9BXG7"/>
<sequence>MDVRAGLHDIGSAAVTRLGAEVLFFARNDSQNWWAYRQLFDHLKHARTVENGMGDDDDLRWRLKMVAAQTEPREDVKRGWISSSYDVWNEFYDDETAGGNSDFQPEVFDRFSEEAPHYPLFISHDPAVRSFVLNDVALRPDWSYVVGVFGDFFKGAEDRLWSTSAEKKDSQ</sequence>
<organism evidence="1 2">
    <name type="scientific">Burkholderia multivorans CGD2</name>
    <dbReference type="NCBI Taxonomy" id="513052"/>
    <lineage>
        <taxon>Bacteria</taxon>
        <taxon>Pseudomonadati</taxon>
        <taxon>Pseudomonadota</taxon>
        <taxon>Betaproteobacteria</taxon>
        <taxon>Burkholderiales</taxon>
        <taxon>Burkholderiaceae</taxon>
        <taxon>Burkholderia</taxon>
        <taxon>Burkholderia cepacia complex</taxon>
    </lineage>
</organism>
<evidence type="ECO:0000313" key="1">
    <source>
        <dbReference type="EMBL" id="EEE04397.1"/>
    </source>
</evidence>
<name>B9BXG7_9BURK</name>
<gene>
    <name evidence="1" type="ORF">BURMUCGD2_3119</name>
</gene>
<dbReference type="Proteomes" id="UP000004535">
    <property type="component" value="Unassembled WGS sequence"/>
</dbReference>
<comment type="caution">
    <text evidence="1">The sequence shown here is derived from an EMBL/GenBank/DDBJ whole genome shotgun (WGS) entry which is preliminary data.</text>
</comment>
<protein>
    <submittedName>
        <fullName evidence="1">Uncharacterized protein</fullName>
    </submittedName>
</protein>
<accession>B9BXG7</accession>
<proteinExistence type="predicted"/>
<reference evidence="1 2" key="1">
    <citation type="journal article" date="2012" name="J. Bacteriol.">
        <title>Draft Genome Sequence Determination for Cystic Fibrosis and Chronic Granulomatous Disease Burkholderia multivorans Isolates.</title>
        <authorList>
            <person name="Varga J.J."/>
            <person name="Losada L."/>
            <person name="Zelazny A.M."/>
            <person name="Brinkac L."/>
            <person name="Harkins D."/>
            <person name="Radune D."/>
            <person name="Hostetler J."/>
            <person name="Sampaio E.P."/>
            <person name="Ronning C.M."/>
            <person name="Nierman W.C."/>
            <person name="Greenberg D.E."/>
            <person name="Holland S.M."/>
            <person name="Goldberg J.B."/>
        </authorList>
    </citation>
    <scope>NUCLEOTIDE SEQUENCE [LARGE SCALE GENOMIC DNA]</scope>
    <source>
        <strain evidence="1 2">CGD2</strain>
    </source>
</reference>